<accession>A0ABW3W6A0</accession>
<keyword evidence="1" id="KW-0479">Metal-binding</keyword>
<reference evidence="3" key="1">
    <citation type="journal article" date="2019" name="Int. J. Syst. Evol. Microbiol.">
        <title>The Global Catalogue of Microorganisms (GCM) 10K type strain sequencing project: providing services to taxonomists for standard genome sequencing and annotation.</title>
        <authorList>
            <consortium name="The Broad Institute Genomics Platform"/>
            <consortium name="The Broad Institute Genome Sequencing Center for Infectious Disease"/>
            <person name="Wu L."/>
            <person name="Ma J."/>
        </authorList>
    </citation>
    <scope>NUCLEOTIDE SEQUENCE [LARGE SCALE GENOMIC DNA]</scope>
    <source>
        <strain evidence="3">CCUG 52478</strain>
    </source>
</reference>
<dbReference type="EMBL" id="JBHTLX010000029">
    <property type="protein sequence ID" value="MFD1250812.1"/>
    <property type="molecule type" value="Genomic_DNA"/>
</dbReference>
<dbReference type="InterPro" id="IPR000787">
    <property type="entry name" value="Peptidase_M29"/>
</dbReference>
<sequence length="338" mass="36325">MSGPVDPALQQGADTLLCTCLAVGHGDRVLIITDRATERLARIVESRAERLAPTELVVVPSLDERYDDARAMISAALRRWRPTVTVFAAADELDRLAWDPTFYPELDALGARHAHLPALDEACLAVGMTVDYREVARFSGLLRDRLTTARELHVRNERGTDLRLVTHPERSWTAFDGLYGCAGQGGRLPQGEVFATPATAGGVLAASVVGYPFNAATGLLTEPLRIEVSDGSAVAISHPDRDLADRVWRWLSDAPGGLRVGELALGTSRELPGITGNLLFDENVPGVHVALGHPFPELTGADWESPVHVDLVVERPDVVVDGAALLVAGDYTDLALTP</sequence>
<dbReference type="InterPro" id="IPR052170">
    <property type="entry name" value="M29_Exopeptidase"/>
</dbReference>
<comment type="caution">
    <text evidence="2">The sequence shown here is derived from an EMBL/GenBank/DDBJ whole genome shotgun (WGS) entry which is preliminary data.</text>
</comment>
<keyword evidence="3" id="KW-1185">Reference proteome</keyword>
<proteinExistence type="predicted"/>
<dbReference type="SUPFAM" id="SSF144052">
    <property type="entry name" value="Thermophilic metalloprotease-like"/>
    <property type="match status" value="1"/>
</dbReference>
<dbReference type="PANTHER" id="PTHR34448">
    <property type="entry name" value="AMINOPEPTIDASE"/>
    <property type="match status" value="1"/>
</dbReference>
<dbReference type="RefSeq" id="WP_367918256.1">
    <property type="nucleotide sequence ID" value="NZ_BAABAC010000009.1"/>
</dbReference>
<organism evidence="2 3">
    <name type="scientific">Nocardioides ginsengisoli</name>
    <dbReference type="NCBI Taxonomy" id="363868"/>
    <lineage>
        <taxon>Bacteria</taxon>
        <taxon>Bacillati</taxon>
        <taxon>Actinomycetota</taxon>
        <taxon>Actinomycetes</taxon>
        <taxon>Propionibacteriales</taxon>
        <taxon>Nocardioidaceae</taxon>
        <taxon>Nocardioides</taxon>
    </lineage>
</organism>
<dbReference type="PANTHER" id="PTHR34448:SF1">
    <property type="entry name" value="BLL6088 PROTEIN"/>
    <property type="match status" value="1"/>
</dbReference>
<evidence type="ECO:0000313" key="3">
    <source>
        <dbReference type="Proteomes" id="UP001597229"/>
    </source>
</evidence>
<keyword evidence="2" id="KW-0645">Protease</keyword>
<name>A0ABW3W6A0_9ACTN</name>
<keyword evidence="2" id="KW-0378">Hydrolase</keyword>
<evidence type="ECO:0000256" key="1">
    <source>
        <dbReference type="ARBA" id="ARBA00022723"/>
    </source>
</evidence>
<evidence type="ECO:0000313" key="2">
    <source>
        <dbReference type="EMBL" id="MFD1250812.1"/>
    </source>
</evidence>
<dbReference type="Pfam" id="PF02073">
    <property type="entry name" value="Peptidase_M29"/>
    <property type="match status" value="1"/>
</dbReference>
<protein>
    <submittedName>
        <fullName evidence="2">Aminopeptidase</fullName>
    </submittedName>
</protein>
<gene>
    <name evidence="2" type="ORF">ACFQ3F_23680</name>
</gene>
<dbReference type="Proteomes" id="UP001597229">
    <property type="component" value="Unassembled WGS sequence"/>
</dbReference>
<dbReference type="GO" id="GO:0004177">
    <property type="term" value="F:aminopeptidase activity"/>
    <property type="evidence" value="ECO:0007669"/>
    <property type="project" value="UniProtKB-KW"/>
</dbReference>
<keyword evidence="2" id="KW-0031">Aminopeptidase</keyword>